<dbReference type="InterPro" id="IPR050921">
    <property type="entry name" value="T4SS_GSP_E_ATPase"/>
</dbReference>
<gene>
    <name evidence="3" type="ORF">CryarDRAFT_0322</name>
</gene>
<dbReference type="Gene3D" id="3.30.450.380">
    <property type="match status" value="1"/>
</dbReference>
<keyword evidence="3" id="KW-0547">Nucleotide-binding</keyword>
<dbReference type="AlphaFoldDB" id="A0A010ZKY7"/>
<keyword evidence="3" id="KW-0347">Helicase</keyword>
<dbReference type="InterPro" id="IPR027417">
    <property type="entry name" value="P-loop_NTPase"/>
</dbReference>
<dbReference type="EMBL" id="JFBT01000001">
    <property type="protein sequence ID" value="EXG79289.1"/>
    <property type="molecule type" value="Genomic_DNA"/>
</dbReference>
<dbReference type="GO" id="GO:0004386">
    <property type="term" value="F:helicase activity"/>
    <property type="evidence" value="ECO:0007669"/>
    <property type="project" value="UniProtKB-KW"/>
</dbReference>
<sequence length="394" mass="40960">MTASATDPEALAERVRSRLITLGHPPTPAAVATAVRAEYGSPIGDRTLFTLTARLHAELVGAGPLTALLAEPTVTDVLVNGPQEVWVDRGAGLQRVHCDLGDDTAVRRLAQRLAAACGRRLDDASPFVDAKLPDGTRLHAALPPVAATAVHLSLRTFRPQGFTVDDLVAAGTFTPESAAIARAVLAARLAFLVSGGTGSGKTTLLSALLGEVPADERLVIVEDATELRPVHPHVVSLEARPANAEGAGEIVVRTLVREALRMRPDRIVVGECRGPEIAELLAALNTGHDGGAGTLHANTPDAVPARIEALGLLAGLSRDAVHAQLAGALHVVFHVVRRMPGGGRPGLRMVTAIGVFGVGPDGRVVVRPAWRRDGGPTPGLASLHALLDARGGRR</sequence>
<dbReference type="RefSeq" id="WP_035847844.1">
    <property type="nucleotide sequence ID" value="NZ_KK073874.1"/>
</dbReference>
<keyword evidence="3" id="KW-0378">Hydrolase</keyword>
<dbReference type="PANTHER" id="PTHR30486">
    <property type="entry name" value="TWITCHING MOTILITY PROTEIN PILT"/>
    <property type="match status" value="1"/>
</dbReference>
<accession>A0A010ZKY7</accession>
<dbReference type="OrthoDB" id="9810761at2"/>
<dbReference type="NCBIfam" id="TIGR03819">
    <property type="entry name" value="heli_sec_ATPase"/>
    <property type="match status" value="1"/>
</dbReference>
<dbReference type="HOGENOM" id="CLU_005379_8_0_11"/>
<feature type="domain" description="Bacterial type II secretion system protein E" evidence="2">
    <location>
        <begin position="60"/>
        <end position="338"/>
    </location>
</feature>
<reference evidence="3 4" key="1">
    <citation type="submission" date="2013-07" db="EMBL/GenBank/DDBJ databases">
        <authorList>
            <consortium name="DOE Joint Genome Institute"/>
            <person name="Eisen J."/>
            <person name="Huntemann M."/>
            <person name="Han J."/>
            <person name="Chen A."/>
            <person name="Kyrpides N."/>
            <person name="Mavromatis K."/>
            <person name="Markowitz V."/>
            <person name="Palaniappan K."/>
            <person name="Ivanova N."/>
            <person name="Schaumberg A."/>
            <person name="Pati A."/>
            <person name="Liolios K."/>
            <person name="Nordberg H.P."/>
            <person name="Cantor M.N."/>
            <person name="Hua S.X."/>
            <person name="Woyke T."/>
        </authorList>
    </citation>
    <scope>NUCLEOTIDE SEQUENCE [LARGE SCALE GENOMIC DNA]</scope>
    <source>
        <strain evidence="3 4">DSM 44712</strain>
    </source>
</reference>
<dbReference type="CDD" id="cd01130">
    <property type="entry name" value="VirB11-like_ATPase"/>
    <property type="match status" value="1"/>
</dbReference>
<evidence type="ECO:0000313" key="4">
    <source>
        <dbReference type="Proteomes" id="UP000021053"/>
    </source>
</evidence>
<dbReference type="SUPFAM" id="SSF52540">
    <property type="entry name" value="P-loop containing nucleoside triphosphate hydrolases"/>
    <property type="match status" value="1"/>
</dbReference>
<keyword evidence="4" id="KW-1185">Reference proteome</keyword>
<dbReference type="Proteomes" id="UP000021053">
    <property type="component" value="Unassembled WGS sequence"/>
</dbReference>
<proteinExistence type="inferred from homology"/>
<comment type="caution">
    <text evidence="3">The sequence shown here is derived from an EMBL/GenBank/DDBJ whole genome shotgun (WGS) entry which is preliminary data.</text>
</comment>
<dbReference type="InterPro" id="IPR022399">
    <property type="entry name" value="TadA-like_ATPase"/>
</dbReference>
<dbReference type="Gene3D" id="3.40.50.300">
    <property type="entry name" value="P-loop containing nucleotide triphosphate hydrolases"/>
    <property type="match status" value="1"/>
</dbReference>
<keyword evidence="3" id="KW-0067">ATP-binding</keyword>
<dbReference type="PATRIC" id="fig|927661.3.peg.306"/>
<protein>
    <submittedName>
        <fullName evidence="3">Helicase/secretion neighborhood ATPase</fullName>
    </submittedName>
</protein>
<dbReference type="GO" id="GO:0016887">
    <property type="term" value="F:ATP hydrolysis activity"/>
    <property type="evidence" value="ECO:0007669"/>
    <property type="project" value="InterPro"/>
</dbReference>
<name>A0A010ZKY7_9ACTN</name>
<evidence type="ECO:0000259" key="2">
    <source>
        <dbReference type="Pfam" id="PF00437"/>
    </source>
</evidence>
<dbReference type="InterPro" id="IPR001482">
    <property type="entry name" value="T2SS/T4SS_dom"/>
</dbReference>
<evidence type="ECO:0000256" key="1">
    <source>
        <dbReference type="ARBA" id="ARBA00006611"/>
    </source>
</evidence>
<dbReference type="Pfam" id="PF00437">
    <property type="entry name" value="T2SSE"/>
    <property type="match status" value="1"/>
</dbReference>
<dbReference type="PANTHER" id="PTHR30486:SF6">
    <property type="entry name" value="TYPE IV PILUS RETRACTATION ATPASE PILT"/>
    <property type="match status" value="1"/>
</dbReference>
<comment type="similarity">
    <text evidence="1">Belongs to the GSP E family.</text>
</comment>
<evidence type="ECO:0000313" key="3">
    <source>
        <dbReference type="EMBL" id="EXG79289.1"/>
    </source>
</evidence>
<organism evidence="3 4">
    <name type="scientific">Cryptosporangium arvum DSM 44712</name>
    <dbReference type="NCBI Taxonomy" id="927661"/>
    <lineage>
        <taxon>Bacteria</taxon>
        <taxon>Bacillati</taxon>
        <taxon>Actinomycetota</taxon>
        <taxon>Actinomycetes</taxon>
        <taxon>Cryptosporangiales</taxon>
        <taxon>Cryptosporangiaceae</taxon>
        <taxon>Cryptosporangium</taxon>
    </lineage>
</organism>